<organism evidence="7 8">
    <name type="scientific">Adineta ricciae</name>
    <name type="common">Rotifer</name>
    <dbReference type="NCBI Taxonomy" id="249248"/>
    <lineage>
        <taxon>Eukaryota</taxon>
        <taxon>Metazoa</taxon>
        <taxon>Spiralia</taxon>
        <taxon>Gnathifera</taxon>
        <taxon>Rotifera</taxon>
        <taxon>Eurotatoria</taxon>
        <taxon>Bdelloidea</taxon>
        <taxon>Adinetida</taxon>
        <taxon>Adinetidae</taxon>
        <taxon>Adineta</taxon>
    </lineage>
</organism>
<name>A0A815VYA0_ADIRI</name>
<dbReference type="FunFam" id="3.30.559.10:FF:000023">
    <property type="entry name" value="Non-ribosomal peptide synthetase"/>
    <property type="match status" value="1"/>
</dbReference>
<dbReference type="NCBIfam" id="TIGR01733">
    <property type="entry name" value="AA-adenyl-dom"/>
    <property type="match status" value="1"/>
</dbReference>
<dbReference type="GO" id="GO:0043041">
    <property type="term" value="P:amino acid activation for nonribosomal peptide biosynthetic process"/>
    <property type="evidence" value="ECO:0007669"/>
    <property type="project" value="TreeGrafter"/>
</dbReference>
<dbReference type="GO" id="GO:0016491">
    <property type="term" value="F:oxidoreductase activity"/>
    <property type="evidence" value="ECO:0007669"/>
    <property type="project" value="InterPro"/>
</dbReference>
<dbReference type="Gene3D" id="1.10.1200.10">
    <property type="entry name" value="ACP-like"/>
    <property type="match status" value="2"/>
</dbReference>
<dbReference type="InterPro" id="IPR045851">
    <property type="entry name" value="AMP-bd_C_sf"/>
</dbReference>
<evidence type="ECO:0000259" key="6">
    <source>
        <dbReference type="PROSITE" id="PS50075"/>
    </source>
</evidence>
<dbReference type="Gene3D" id="3.30.559.30">
    <property type="entry name" value="Nonribosomal peptide synthetase, condensation domain"/>
    <property type="match status" value="2"/>
</dbReference>
<dbReference type="Gene3D" id="3.30.559.10">
    <property type="entry name" value="Chloramphenicol acetyltransferase-like domain"/>
    <property type="match status" value="3"/>
</dbReference>
<dbReference type="InterPro" id="IPR010071">
    <property type="entry name" value="AA_adenyl_dom"/>
</dbReference>
<dbReference type="GO" id="GO:0031177">
    <property type="term" value="F:phosphopantetheine binding"/>
    <property type="evidence" value="ECO:0007669"/>
    <property type="project" value="TreeGrafter"/>
</dbReference>
<evidence type="ECO:0000256" key="1">
    <source>
        <dbReference type="ARBA" id="ARBA00004924"/>
    </source>
</evidence>
<dbReference type="Pfam" id="PF13193">
    <property type="entry name" value="AMP-binding_C"/>
    <property type="match status" value="1"/>
</dbReference>
<evidence type="ECO:0000256" key="2">
    <source>
        <dbReference type="ARBA" id="ARBA00022450"/>
    </source>
</evidence>
<feature type="domain" description="Carrier" evidence="6">
    <location>
        <begin position="354"/>
        <end position="432"/>
    </location>
</feature>
<protein>
    <recommendedName>
        <fullName evidence="6">Carrier domain-containing protein</fullName>
    </recommendedName>
</protein>
<dbReference type="Pfam" id="PF00501">
    <property type="entry name" value="AMP-binding"/>
    <property type="match status" value="2"/>
</dbReference>
<keyword evidence="2" id="KW-0596">Phosphopantetheine</keyword>
<dbReference type="Gene3D" id="3.30.300.30">
    <property type="match status" value="3"/>
</dbReference>
<comment type="pathway">
    <text evidence="1">Siderophore biosynthesis.</text>
</comment>
<dbReference type="InterPro" id="IPR000415">
    <property type="entry name" value="Nitroreductase-like"/>
</dbReference>
<dbReference type="EMBL" id="CAJNOR010004942">
    <property type="protein sequence ID" value="CAF1536469.1"/>
    <property type="molecule type" value="Genomic_DNA"/>
</dbReference>
<dbReference type="Pfam" id="PF00550">
    <property type="entry name" value="PP-binding"/>
    <property type="match status" value="1"/>
</dbReference>
<dbReference type="InterPro" id="IPR020845">
    <property type="entry name" value="AMP-binding_CS"/>
</dbReference>
<evidence type="ECO:0000256" key="4">
    <source>
        <dbReference type="ARBA" id="ARBA00022598"/>
    </source>
</evidence>
<dbReference type="InterPro" id="IPR025110">
    <property type="entry name" value="AMP-bd_C"/>
</dbReference>
<dbReference type="InterPro" id="IPR001242">
    <property type="entry name" value="Condensation_dom"/>
</dbReference>
<dbReference type="Gene3D" id="3.40.109.10">
    <property type="entry name" value="NADH Oxidase"/>
    <property type="match status" value="1"/>
</dbReference>
<dbReference type="PANTHER" id="PTHR45527:SF10">
    <property type="entry name" value="PYOCHELIN SYNTHASE PCHF"/>
    <property type="match status" value="1"/>
</dbReference>
<dbReference type="GO" id="GO:0044550">
    <property type="term" value="P:secondary metabolite biosynthetic process"/>
    <property type="evidence" value="ECO:0007669"/>
    <property type="project" value="TreeGrafter"/>
</dbReference>
<evidence type="ECO:0000256" key="3">
    <source>
        <dbReference type="ARBA" id="ARBA00022553"/>
    </source>
</evidence>
<comment type="caution">
    <text evidence="7">The sequence shown here is derived from an EMBL/GenBank/DDBJ whole genome shotgun (WGS) entry which is preliminary data.</text>
</comment>
<dbReference type="SUPFAM" id="SSF56801">
    <property type="entry name" value="Acetyl-CoA synthetase-like"/>
    <property type="match status" value="2"/>
</dbReference>
<keyword evidence="3" id="KW-0597">Phosphoprotein</keyword>
<dbReference type="InterPro" id="IPR009081">
    <property type="entry name" value="PP-bd_ACP"/>
</dbReference>
<feature type="domain" description="Carrier" evidence="6">
    <location>
        <begin position="1858"/>
        <end position="1963"/>
    </location>
</feature>
<dbReference type="SUPFAM" id="SSF47336">
    <property type="entry name" value="ACP-like"/>
    <property type="match status" value="2"/>
</dbReference>
<proteinExistence type="inferred from homology"/>
<evidence type="ECO:0000313" key="7">
    <source>
        <dbReference type="EMBL" id="CAF1536469.1"/>
    </source>
</evidence>
<dbReference type="InterPro" id="IPR057737">
    <property type="entry name" value="Condensation_MtbB-like"/>
</dbReference>
<keyword evidence="4" id="KW-0436">Ligase</keyword>
<evidence type="ECO:0000313" key="8">
    <source>
        <dbReference type="Proteomes" id="UP000663828"/>
    </source>
</evidence>
<dbReference type="PANTHER" id="PTHR45527">
    <property type="entry name" value="NONRIBOSOMAL PEPTIDE SYNTHETASE"/>
    <property type="match status" value="1"/>
</dbReference>
<reference evidence="7" key="1">
    <citation type="submission" date="2021-02" db="EMBL/GenBank/DDBJ databases">
        <authorList>
            <person name="Nowell W R."/>
        </authorList>
    </citation>
    <scope>NUCLEOTIDE SEQUENCE</scope>
</reference>
<dbReference type="FunFam" id="3.40.50.12780:FF:000012">
    <property type="entry name" value="Non-ribosomal peptide synthetase"/>
    <property type="match status" value="1"/>
</dbReference>
<dbReference type="InterPro" id="IPR042099">
    <property type="entry name" value="ANL_N_sf"/>
</dbReference>
<dbReference type="InterPro" id="IPR036736">
    <property type="entry name" value="ACP-like_sf"/>
</dbReference>
<dbReference type="Pfam" id="PF00668">
    <property type="entry name" value="Condensation"/>
    <property type="match status" value="2"/>
</dbReference>
<dbReference type="InterPro" id="IPR000873">
    <property type="entry name" value="AMP-dep_synth/lig_dom"/>
</dbReference>
<sequence>MGSDRIRVQIQHENFAECMHSLVKTNTFNSMDTVVQMARCSFDIHVQEILGTLMIGATLVMLHPGGTIDFYYLADVLARKKISYIHTVPSLLQNFFVFIENDNNRYALQHLRSICSIGEVFSTKLQAQLSSVNSLSCKVWNLYGPAETTIASTFYQVNVTNLAEYIPIGAPLPNYWCVVLDEYLQRSILNQAGELCIGGVGVFPGYLRGDDLNIKALIFIDDQLLYKTGDLARVDNNGLLVYIGRKDFQIKLHGQRIELTEIEKCLLRKTSVSACIVIKWGDNHLVAYIQASNIDEEQLREHCQAHLPPHMIPSMFIILNKLPLNPNGKVDRKSLPAPKFELHSADTRSNQHVNPKDESEIYIHKLWSKILNTDKISTNASFFDIGGHSLLLVQLYQSYRLTLDINTTKISIADLRQYPTITDHARLIAQEIRGSPMRNKLESEASLLQETMLGQKFDSSSSTEDIRIISDELARHEPFPVTDIQQAYLIGREGFIELGSVSCFVYHEYDFPATFDIEKFEKALNYLIQYHEALRTIFISQTEQKILETVPLYTLSIVELDDTLTMKEQLLGRRREFSHRILPADQWPLFNIQVTRFKLDNEYRIRLHIGFDALILDFWSMMLIYRQLGQLYGSSNFTLPKLTFSFRDYVLSEEKFKSTSNYTNDKRYWLDRLNTFPSGPKLPLQCLPNEIHVQRHCNSQHLLDRSSWSRLKRRIIDHELTPAGFLVSIYAIVLSKWSENKHFALNLPIFNRLPIHPQINDIAGDFTTVLPLEIHLDEPISYYKFVQTVQRQLWNDLEHMSYNGVSFVRDLMQTQKTKEIVLPFVFTCGIDIGGMNQKDDGKYLFLDQRPEYMISQTPQVFLDHVVYESDGHLSDNWIYVNELLSSELIENMHMTFINVLHEFNLSDDMWQQPISISLPPDQYNRRLHFNQTQWKPNIKQHLLHSGIIEKAEQTPDSLAIISPQAHFTYKQLMDRVYSLASHLEHEYQVRSNELIAILMKKGWEQIVACLTILISGGAYLPLDVDAPYDRLKSLIEETNVRIVLTQSHCQHVFSHLTTIAVDTFTTTDRQKSSFLVRQQSPTDLAYIIYTSGSTGKPKGVMISHQAALNTILDMNSRLEITSHDRIFALSHLNFDLSVYDIFGLLNGGGTIVIPGHEDYKNPKHWCDMMIEYRVTIWNSVPMLMQMLVEHYKHTKSNHHQLRHVLLSGDWIPLTLPKTIHTTFGTKVMVTSLGGATETSIWSIAYEIPRTIPQEWKSIPYGAPLRNQHYYVYDSHLDDCPEWVMGELYIGGIGLANGYWNDAVKTQSSFMIHPRTGERIYRTGDHGRFMPGGYIEFMGRTDYQVKVHGHRIELGEIEYHLQQHSDIHQAVASVDLRSQQLVAYVMPERHSVPSEKYDPSQIEITGHVERANFKLARYGIQHQLRGEKSVALTKPKLTETLINKYYARKSYRQFTNEHIERSTIEALLKQCYNINHDNEKSFSSHVSFDTLSALLATLTPINFSDQPLPKYYYASAGSLYPVQVYVAVHTSIDGIPPGLYYHNPDKHSLELVSASTNDETADVYFHLVGRSSAIAPMYGKTLSTDFCSLETGYMMGLLEKEGSQMGLEFSRDCQIDSLTRDALNVKEDDTHYCFGVSSNVERMMNGKHCQLCQCLVHIKSSATDGSQWFKYVPETDRFIRVLSETDFTEEEMPLFFDNDNDAKAIFHDCQCALFFIGNSNDNLEVGKISHLLMEYGVEKNIGICPIGSRTSFPAGFNNILDSLLISDYENNNEILLHILLAGKISDEQKYDRTISKVKAMPKWNETLKIFLSAKLPTYMVPSHFLPVSTFPLNSNGKIDRKALPEISVEIIQQEDAFLAPQTETERIIVNIWLQVLYTDKFDSQHGDLQLHRSDINLVEEEIQSAPRISVTSSFYGLGGDSLLLIQIYRQYQLTFNFESDVISIRPFFENDTIADHAKLLEALTVDDTKLNLWHTLHIAEGIASFAQERIYLDEQVRFSNKIAIYNEIAALRVANSFLSVDRLSRALQSVMSKHKILRTSLTVDYSDSTLTQQVNNGHVVFKLSPDKTFINENELHDIIWQITIDPNLFSLSTGSVFHCQILRQHRSSEGMTDPAYITEGDVLIIGAHHAAADRSTFPIIYTDLCSAYDNHARYIDDEELLQYIDYSVHERITDMTTLRQFWISHLQGSDLERRLSLPIDHHRSHSAQRSGYASVFRISFHETTISNFLNCASSYQVTPFQLGLTTFYAFLYRLTRQQTDLCVACLNANRYRSELENMVGMFVSTLPYLIHIDSDTSFDDLLNRVRDKCLSIFEHSQYPLQYIIKDFNLNSSNLSLLEILFDYIAVSFNVEKLIMDKANLKQIASAQLLEVGKFDFKLTFIQNAALADDKLSVKVVCSNDLFDDTTVSKLAYRFKYLFEQLFSTDSTITQTKLRTLNLNDLILILPEEANEIQNALFHHQSNTVTQGPASHAQARIWLDERTLLDLDAPQLAIYNMPFLYRLATGSSLSVQQLQHALQLILIKHPSLHTSLFYDSNANTLMQNIIQPDTSHAMDINKLYSFVESTYETNEQLDSITRNEKANPGLFDLAQGLVFRCHLVYHQQ</sequence>
<comment type="similarity">
    <text evidence="5">Belongs to the NRP synthetase family.</text>
</comment>
<dbReference type="GO" id="GO:0005737">
    <property type="term" value="C:cytoplasm"/>
    <property type="evidence" value="ECO:0007669"/>
    <property type="project" value="TreeGrafter"/>
</dbReference>
<feature type="non-terminal residue" evidence="7">
    <location>
        <position position="2602"/>
    </location>
</feature>
<dbReference type="CDD" id="cd02142">
    <property type="entry name" value="McbC_SagB-like_oxidoreductase"/>
    <property type="match status" value="1"/>
</dbReference>
<dbReference type="Gene3D" id="3.40.50.12780">
    <property type="entry name" value="N-terminal domain of ligase-like"/>
    <property type="match status" value="2"/>
</dbReference>
<dbReference type="SUPFAM" id="SSF52777">
    <property type="entry name" value="CoA-dependent acyltransferases"/>
    <property type="match status" value="5"/>
</dbReference>
<dbReference type="InterPro" id="IPR023213">
    <property type="entry name" value="CAT-like_dom_sf"/>
</dbReference>
<gene>
    <name evidence="7" type="ORF">XAT740_LOCUS41856</name>
</gene>
<accession>A0A815VYA0</accession>
<dbReference type="Proteomes" id="UP000663828">
    <property type="component" value="Unassembled WGS sequence"/>
</dbReference>
<dbReference type="GO" id="GO:0016874">
    <property type="term" value="F:ligase activity"/>
    <property type="evidence" value="ECO:0007669"/>
    <property type="project" value="UniProtKB-KW"/>
</dbReference>
<dbReference type="CDD" id="cd19535">
    <property type="entry name" value="Cyc_NRPS"/>
    <property type="match status" value="1"/>
</dbReference>
<dbReference type="PROSITE" id="PS00455">
    <property type="entry name" value="AMP_BINDING"/>
    <property type="match status" value="1"/>
</dbReference>
<dbReference type="PROSITE" id="PS50075">
    <property type="entry name" value="CARRIER"/>
    <property type="match status" value="2"/>
</dbReference>
<dbReference type="FunFam" id="3.40.50.980:FF:000001">
    <property type="entry name" value="Non-ribosomal peptide synthetase"/>
    <property type="match status" value="1"/>
</dbReference>
<evidence type="ECO:0000256" key="5">
    <source>
        <dbReference type="ARBA" id="ARBA00029454"/>
    </source>
</evidence>
<keyword evidence="8" id="KW-1185">Reference proteome</keyword>